<feature type="region of interest" description="Disordered" evidence="1">
    <location>
        <begin position="113"/>
        <end position="184"/>
    </location>
</feature>
<sequence>SRAGASPASFETFQLEEEFLELEPMQKVDLDLNPEVELELQPKPKEGPERQEDRMESLQSYAQQDIGQWSMKSSSSYLSSAEEDQAPAHHRSIRVQTSKHLFWADKLIQASEHSLQQAVGMQLDKKSTGKATSHQNPESDPKDTTASKQQLQSPGTRPASPATDPQQPSEPHSTSPSPPPAIGLAELINFASSLAVASSSKIDLPNLERMIKAPPQKAEALPAMEQPEKEEFATELLEKPLEAGEPQKAWKQEDKSIPHSYLDFSKPGVKKATIEGEVKLLQAPVISPVMTPLPQGAVKE</sequence>
<organism evidence="2 3">
    <name type="scientific">Crocuta crocuta</name>
    <name type="common">Spotted hyena</name>
    <dbReference type="NCBI Taxonomy" id="9678"/>
    <lineage>
        <taxon>Eukaryota</taxon>
        <taxon>Metazoa</taxon>
        <taxon>Chordata</taxon>
        <taxon>Craniata</taxon>
        <taxon>Vertebrata</taxon>
        <taxon>Euteleostomi</taxon>
        <taxon>Mammalia</taxon>
        <taxon>Eutheria</taxon>
        <taxon>Laurasiatheria</taxon>
        <taxon>Carnivora</taxon>
        <taxon>Feliformia</taxon>
        <taxon>Hyaenidae</taxon>
        <taxon>Crocuta</taxon>
    </lineage>
</organism>
<protein>
    <submittedName>
        <fullName evidence="2">SPT32 protein</fullName>
    </submittedName>
</protein>
<dbReference type="GO" id="GO:0048471">
    <property type="term" value="C:perinuclear region of cytoplasm"/>
    <property type="evidence" value="ECO:0007669"/>
    <property type="project" value="TreeGrafter"/>
</dbReference>
<feature type="compositionally biased region" description="Low complexity" evidence="1">
    <location>
        <begin position="70"/>
        <end position="80"/>
    </location>
</feature>
<feature type="compositionally biased region" description="Basic and acidic residues" evidence="1">
    <location>
        <begin position="40"/>
        <end position="56"/>
    </location>
</feature>
<dbReference type="GO" id="GO:0003779">
    <property type="term" value="F:actin binding"/>
    <property type="evidence" value="ECO:0007669"/>
    <property type="project" value="TreeGrafter"/>
</dbReference>
<dbReference type="InterPro" id="IPR029297">
    <property type="entry name" value="SPATA32"/>
</dbReference>
<evidence type="ECO:0000313" key="2">
    <source>
        <dbReference type="EMBL" id="KAF0872228.1"/>
    </source>
</evidence>
<evidence type="ECO:0000313" key="3">
    <source>
        <dbReference type="Proteomes" id="UP000475037"/>
    </source>
</evidence>
<dbReference type="GO" id="GO:0007283">
    <property type="term" value="P:spermatogenesis"/>
    <property type="evidence" value="ECO:0007669"/>
    <property type="project" value="InterPro"/>
</dbReference>
<proteinExistence type="predicted"/>
<feature type="compositionally biased region" description="Low complexity" evidence="1">
    <location>
        <begin position="165"/>
        <end position="175"/>
    </location>
</feature>
<accession>A0A6G1A8T6</accession>
<name>A0A6G1A8T6_CROCR</name>
<dbReference type="Proteomes" id="UP000475037">
    <property type="component" value="Unassembled WGS sequence"/>
</dbReference>
<dbReference type="AlphaFoldDB" id="A0A6G1A8T6"/>
<feature type="non-terminal residue" evidence="2">
    <location>
        <position position="1"/>
    </location>
</feature>
<feature type="non-terminal residue" evidence="2">
    <location>
        <position position="300"/>
    </location>
</feature>
<comment type="caution">
    <text evidence="2">The sequence shown here is derived from an EMBL/GenBank/DDBJ whole genome shotgun (WGS) entry which is preliminary data.</text>
</comment>
<dbReference type="PANTHER" id="PTHR37338">
    <property type="entry name" value="SPERMATOGENESIS-ASSOCIATED PROTEIN 32"/>
    <property type="match status" value="1"/>
</dbReference>
<reference evidence="2 3" key="1">
    <citation type="submission" date="2019-11" db="EMBL/GenBank/DDBJ databases">
        <authorList>
            <person name="Yang C."/>
            <person name="Li F."/>
        </authorList>
    </citation>
    <scope>NUCLEOTIDE SEQUENCE [LARGE SCALE GENOMIC DNA]</scope>
    <source>
        <strain evidence="2">KB4526</strain>
        <tissue evidence="2">Muscle</tissue>
    </source>
</reference>
<dbReference type="EMBL" id="VOAJ01006363">
    <property type="protein sequence ID" value="KAF0872228.1"/>
    <property type="molecule type" value="Genomic_DNA"/>
</dbReference>
<feature type="compositionally biased region" description="Polar residues" evidence="1">
    <location>
        <begin position="146"/>
        <end position="155"/>
    </location>
</feature>
<evidence type="ECO:0000256" key="1">
    <source>
        <dbReference type="SAM" id="MobiDB-lite"/>
    </source>
</evidence>
<dbReference type="Pfam" id="PF15310">
    <property type="entry name" value="VAD1-2"/>
    <property type="match status" value="1"/>
</dbReference>
<feature type="compositionally biased region" description="Polar residues" evidence="1">
    <location>
        <begin position="57"/>
        <end position="67"/>
    </location>
</feature>
<gene>
    <name evidence="2" type="primary">Spata32</name>
    <name evidence="2" type="ORF">FOF47_R01918</name>
</gene>
<dbReference type="OrthoDB" id="9625284at2759"/>
<feature type="region of interest" description="Disordered" evidence="1">
    <location>
        <begin position="30"/>
        <end position="93"/>
    </location>
</feature>
<keyword evidence="3" id="KW-1185">Reference proteome</keyword>
<dbReference type="PANTHER" id="PTHR37338:SF1">
    <property type="entry name" value="SPERMATOGENESIS-ASSOCIATED PROTEIN 32"/>
    <property type="match status" value="1"/>
</dbReference>